<accession>A0A914HGF3</accession>
<name>A0A914HGF3_GLORO</name>
<proteinExistence type="predicted"/>
<sequence length="72" mass="7885">MGQAEAWSDIHQQLFDGQSSMADTDRDSSNGEEIVFGTTPLCNVFGVTCDKCNRDCTYENIADERGKGQSFG</sequence>
<keyword evidence="1" id="KW-1185">Reference proteome</keyword>
<dbReference type="AlphaFoldDB" id="A0A914HGF3"/>
<organism evidence="1 2">
    <name type="scientific">Globodera rostochiensis</name>
    <name type="common">Golden nematode worm</name>
    <name type="synonym">Heterodera rostochiensis</name>
    <dbReference type="NCBI Taxonomy" id="31243"/>
    <lineage>
        <taxon>Eukaryota</taxon>
        <taxon>Metazoa</taxon>
        <taxon>Ecdysozoa</taxon>
        <taxon>Nematoda</taxon>
        <taxon>Chromadorea</taxon>
        <taxon>Rhabditida</taxon>
        <taxon>Tylenchina</taxon>
        <taxon>Tylenchomorpha</taxon>
        <taxon>Tylenchoidea</taxon>
        <taxon>Heteroderidae</taxon>
        <taxon>Heteroderinae</taxon>
        <taxon>Globodera</taxon>
    </lineage>
</organism>
<evidence type="ECO:0000313" key="2">
    <source>
        <dbReference type="WBParaSite" id="Gr19_v10_g1694.t1"/>
    </source>
</evidence>
<evidence type="ECO:0000313" key="1">
    <source>
        <dbReference type="Proteomes" id="UP000887572"/>
    </source>
</evidence>
<reference evidence="2" key="1">
    <citation type="submission" date="2022-11" db="UniProtKB">
        <authorList>
            <consortium name="WormBaseParasite"/>
        </authorList>
    </citation>
    <scope>IDENTIFICATION</scope>
</reference>
<protein>
    <submittedName>
        <fullName evidence="2">Uncharacterized protein</fullName>
    </submittedName>
</protein>
<dbReference type="WBParaSite" id="Gr19_v10_g1694.t1">
    <property type="protein sequence ID" value="Gr19_v10_g1694.t1"/>
    <property type="gene ID" value="Gr19_v10_g1694"/>
</dbReference>
<dbReference type="Proteomes" id="UP000887572">
    <property type="component" value="Unplaced"/>
</dbReference>